<protein>
    <submittedName>
        <fullName evidence="4">Phosphopantetheine attachment site</fullName>
    </submittedName>
</protein>
<accession>A0A1H9WUH6</accession>
<keyword evidence="5" id="KW-1185">Reference proteome</keyword>
<evidence type="ECO:0000256" key="1">
    <source>
        <dbReference type="ARBA" id="ARBA00022450"/>
    </source>
</evidence>
<dbReference type="GO" id="GO:0031177">
    <property type="term" value="F:phosphopantetheine binding"/>
    <property type="evidence" value="ECO:0007669"/>
    <property type="project" value="InterPro"/>
</dbReference>
<evidence type="ECO:0000256" key="2">
    <source>
        <dbReference type="ARBA" id="ARBA00022553"/>
    </source>
</evidence>
<dbReference type="SUPFAM" id="SSF47336">
    <property type="entry name" value="ACP-like"/>
    <property type="match status" value="1"/>
</dbReference>
<feature type="domain" description="Carrier" evidence="3">
    <location>
        <begin position="12"/>
        <end position="87"/>
    </location>
</feature>
<dbReference type="Gene3D" id="1.10.1200.10">
    <property type="entry name" value="ACP-like"/>
    <property type="match status" value="1"/>
</dbReference>
<dbReference type="Proteomes" id="UP000199028">
    <property type="component" value="Unassembled WGS sequence"/>
</dbReference>
<gene>
    <name evidence="4" type="ORF">SAMN05216195_112233</name>
</gene>
<evidence type="ECO:0000259" key="3">
    <source>
        <dbReference type="PROSITE" id="PS50075"/>
    </source>
</evidence>
<dbReference type="InterPro" id="IPR036736">
    <property type="entry name" value="ACP-like_sf"/>
</dbReference>
<dbReference type="InterPro" id="IPR009081">
    <property type="entry name" value="PP-bd_ACP"/>
</dbReference>
<dbReference type="SMART" id="SM00823">
    <property type="entry name" value="PKS_PP"/>
    <property type="match status" value="1"/>
</dbReference>
<organism evidence="4 5">
    <name type="scientific">Lentzea flaviverrucosa</name>
    <dbReference type="NCBI Taxonomy" id="200379"/>
    <lineage>
        <taxon>Bacteria</taxon>
        <taxon>Bacillati</taxon>
        <taxon>Actinomycetota</taxon>
        <taxon>Actinomycetes</taxon>
        <taxon>Pseudonocardiales</taxon>
        <taxon>Pseudonocardiaceae</taxon>
        <taxon>Lentzea</taxon>
    </lineage>
</organism>
<dbReference type="EMBL" id="FOFT01000012">
    <property type="protein sequence ID" value="SES37441.1"/>
    <property type="molecule type" value="Genomic_DNA"/>
</dbReference>
<sequence>MAGQTQNVPPKADLTETTEIIVEIFRELLKRDDVDHDSSLADLGATSLTAVRIRSRIRSRLGKSIELMDIMENLRPRELAVVTAGAPEWLGKRR</sequence>
<evidence type="ECO:0000313" key="4">
    <source>
        <dbReference type="EMBL" id="SES37441.1"/>
    </source>
</evidence>
<dbReference type="Pfam" id="PF00550">
    <property type="entry name" value="PP-binding"/>
    <property type="match status" value="1"/>
</dbReference>
<name>A0A1H9WUH6_9PSEU</name>
<dbReference type="InterPro" id="IPR020806">
    <property type="entry name" value="PKS_PP-bd"/>
</dbReference>
<keyword evidence="2" id="KW-0597">Phosphoprotein</keyword>
<keyword evidence="1" id="KW-0596">Phosphopantetheine</keyword>
<dbReference type="AlphaFoldDB" id="A0A1H9WUH6"/>
<reference evidence="5" key="1">
    <citation type="submission" date="2016-10" db="EMBL/GenBank/DDBJ databases">
        <authorList>
            <person name="Varghese N."/>
            <person name="Submissions S."/>
        </authorList>
    </citation>
    <scope>NUCLEOTIDE SEQUENCE [LARGE SCALE GENOMIC DNA]</scope>
    <source>
        <strain evidence="5">CGMCC 4.578</strain>
    </source>
</reference>
<evidence type="ECO:0000313" key="5">
    <source>
        <dbReference type="Proteomes" id="UP000199028"/>
    </source>
</evidence>
<proteinExistence type="predicted"/>
<dbReference type="PROSITE" id="PS50075">
    <property type="entry name" value="CARRIER"/>
    <property type="match status" value="1"/>
</dbReference>